<sequence>MDQACLDRSFMRLEAETLADQIARGEIRAIARVMSLIENRDPVGTAVLAQLTPSRTQASVIGITGYPGTGKSTLIDQLITAYRRLGQKVGVLAVDISSPITGGAILGDRIRMQQHANDPMVFIRSMATRGHQGGLAGTTGEALRVLKAAAYDVMLIETVGVGQNELEIVQIAPIVVAVVAPGLGDEIQAMKAGLLEVADIVVMNKADHDGADRTMRDLREQCRTVLRTVAHTGEGISELIAVIAEYRRVQDLNGPRWGKPAERPMHPGATSGS</sequence>
<evidence type="ECO:0000256" key="5">
    <source>
        <dbReference type="ARBA" id="ARBA00023186"/>
    </source>
</evidence>
<evidence type="ECO:0000313" key="9">
    <source>
        <dbReference type="Proteomes" id="UP000675880"/>
    </source>
</evidence>
<evidence type="ECO:0000256" key="2">
    <source>
        <dbReference type="ARBA" id="ARBA00022741"/>
    </source>
</evidence>
<protein>
    <submittedName>
        <fullName evidence="8">Methylmalonyl Co-A mutase-associated GTPase MeaB</fullName>
    </submittedName>
</protein>
<evidence type="ECO:0000259" key="7">
    <source>
        <dbReference type="SMART" id="SM00382"/>
    </source>
</evidence>
<evidence type="ECO:0000256" key="1">
    <source>
        <dbReference type="ARBA" id="ARBA00009625"/>
    </source>
</evidence>
<dbReference type="Pfam" id="PF03308">
    <property type="entry name" value="MeaB"/>
    <property type="match status" value="1"/>
</dbReference>
<evidence type="ECO:0000256" key="4">
    <source>
        <dbReference type="ARBA" id="ARBA00023134"/>
    </source>
</evidence>
<keyword evidence="3" id="KW-0378">Hydrolase</keyword>
<evidence type="ECO:0000256" key="3">
    <source>
        <dbReference type="ARBA" id="ARBA00022801"/>
    </source>
</evidence>
<feature type="domain" description="AAA+ ATPase" evidence="7">
    <location>
        <begin position="57"/>
        <end position="230"/>
    </location>
</feature>
<dbReference type="Gene3D" id="3.40.50.300">
    <property type="entry name" value="P-loop containing nucleotide triphosphate hydrolases"/>
    <property type="match status" value="1"/>
</dbReference>
<dbReference type="PANTHER" id="PTHR43087">
    <property type="entry name" value="LYSINE/ARGININE/ORNITHINE TRANSPORT SYSTEM KINASE"/>
    <property type="match status" value="1"/>
</dbReference>
<dbReference type="RefSeq" id="WP_213041696.1">
    <property type="nucleotide sequence ID" value="NZ_CAJNBJ010000002.1"/>
</dbReference>
<comment type="caution">
    <text evidence="8">The sequence shown here is derived from an EMBL/GenBank/DDBJ whole genome shotgun (WGS) entry which is preliminary data.</text>
</comment>
<dbReference type="EMBL" id="CAJNBJ010000002">
    <property type="protein sequence ID" value="CAE6730740.1"/>
    <property type="molecule type" value="Genomic_DNA"/>
</dbReference>
<dbReference type="PANTHER" id="PTHR43087:SF1">
    <property type="entry name" value="LAO_AO TRANSPORT SYSTEM ATPASE"/>
    <property type="match status" value="1"/>
</dbReference>
<dbReference type="Proteomes" id="UP000675880">
    <property type="component" value="Unassembled WGS sequence"/>
</dbReference>
<dbReference type="SUPFAM" id="SSF52540">
    <property type="entry name" value="P-loop containing nucleoside triphosphate hydrolases"/>
    <property type="match status" value="1"/>
</dbReference>
<reference evidence="8 9" key="1">
    <citation type="submission" date="2021-02" db="EMBL/GenBank/DDBJ databases">
        <authorList>
            <person name="Han P."/>
        </authorList>
    </citation>
    <scope>NUCLEOTIDE SEQUENCE [LARGE SCALE GENOMIC DNA]</scope>
    <source>
        <strain evidence="8">Candidatus Nitrospira sp. ZN2</strain>
    </source>
</reference>
<dbReference type="InterPro" id="IPR005129">
    <property type="entry name" value="GTPase_ArgK"/>
</dbReference>
<accession>A0ABM8R3C1</accession>
<evidence type="ECO:0000313" key="8">
    <source>
        <dbReference type="EMBL" id="CAE6730740.1"/>
    </source>
</evidence>
<dbReference type="InterPro" id="IPR027417">
    <property type="entry name" value="P-loop_NTPase"/>
</dbReference>
<gene>
    <name evidence="8" type="ORF">NSPZN2_100347</name>
</gene>
<dbReference type="InterPro" id="IPR003593">
    <property type="entry name" value="AAA+_ATPase"/>
</dbReference>
<proteinExistence type="inferred from homology"/>
<keyword evidence="4" id="KW-0342">GTP-binding</keyword>
<keyword evidence="2" id="KW-0547">Nucleotide-binding</keyword>
<feature type="region of interest" description="Disordered" evidence="6">
    <location>
        <begin position="254"/>
        <end position="273"/>
    </location>
</feature>
<keyword evidence="5" id="KW-0143">Chaperone</keyword>
<name>A0ABM8R3C1_9BACT</name>
<dbReference type="SMART" id="SM00382">
    <property type="entry name" value="AAA"/>
    <property type="match status" value="1"/>
</dbReference>
<keyword evidence="9" id="KW-1185">Reference proteome</keyword>
<comment type="similarity">
    <text evidence="1">Belongs to the SIMIBI class G3E GTPase family. ArgK/MeaB subfamily.</text>
</comment>
<dbReference type="InterPro" id="IPR052040">
    <property type="entry name" value="GTPase/Isobutyryl-CoA_mutase"/>
</dbReference>
<dbReference type="NCBIfam" id="TIGR00750">
    <property type="entry name" value="lao"/>
    <property type="match status" value="1"/>
</dbReference>
<organism evidence="8 9">
    <name type="scientific">Nitrospira defluvii</name>
    <dbReference type="NCBI Taxonomy" id="330214"/>
    <lineage>
        <taxon>Bacteria</taxon>
        <taxon>Pseudomonadati</taxon>
        <taxon>Nitrospirota</taxon>
        <taxon>Nitrospiria</taxon>
        <taxon>Nitrospirales</taxon>
        <taxon>Nitrospiraceae</taxon>
        <taxon>Nitrospira</taxon>
    </lineage>
</organism>
<evidence type="ECO:0000256" key="6">
    <source>
        <dbReference type="SAM" id="MobiDB-lite"/>
    </source>
</evidence>